<feature type="transmembrane region" description="Helical" evidence="1">
    <location>
        <begin position="12"/>
        <end position="33"/>
    </location>
</feature>
<dbReference type="Proteomes" id="UP000186132">
    <property type="component" value="Unassembled WGS sequence"/>
</dbReference>
<keyword evidence="1" id="KW-1133">Transmembrane helix</keyword>
<feature type="transmembrane region" description="Helical" evidence="1">
    <location>
        <begin position="186"/>
        <end position="208"/>
    </location>
</feature>
<reference evidence="2 3" key="1">
    <citation type="submission" date="2016-11" db="EMBL/GenBank/DDBJ databases">
        <authorList>
            <person name="Jaros S."/>
            <person name="Januszkiewicz K."/>
            <person name="Wedrychowicz H."/>
        </authorList>
    </citation>
    <scope>NUCLEOTIDE SEQUENCE [LARGE SCALE GENOMIC DNA]</scope>
    <source>
        <strain evidence="2 3">DSM 45627</strain>
    </source>
</reference>
<keyword evidence="3" id="KW-1185">Reference proteome</keyword>
<evidence type="ECO:0000313" key="2">
    <source>
        <dbReference type="EMBL" id="SHH56146.1"/>
    </source>
</evidence>
<keyword evidence="1" id="KW-0472">Membrane</keyword>
<dbReference type="Pfam" id="PF14023">
    <property type="entry name" value="Bestrophin-like"/>
    <property type="match status" value="1"/>
</dbReference>
<dbReference type="AlphaFoldDB" id="A0A1M5TZV5"/>
<evidence type="ECO:0008006" key="4">
    <source>
        <dbReference type="Google" id="ProtNLM"/>
    </source>
</evidence>
<dbReference type="STRING" id="1206085.SAMN05443575_4088"/>
<proteinExistence type="predicted"/>
<organism evidence="2 3">
    <name type="scientific">Jatrophihabitans endophyticus</name>
    <dbReference type="NCBI Taxonomy" id="1206085"/>
    <lineage>
        <taxon>Bacteria</taxon>
        <taxon>Bacillati</taxon>
        <taxon>Actinomycetota</taxon>
        <taxon>Actinomycetes</taxon>
        <taxon>Jatrophihabitantales</taxon>
        <taxon>Jatrophihabitantaceae</taxon>
        <taxon>Jatrophihabitans</taxon>
    </lineage>
</organism>
<feature type="transmembrane region" description="Helical" evidence="1">
    <location>
        <begin position="45"/>
        <end position="71"/>
    </location>
</feature>
<evidence type="ECO:0000313" key="3">
    <source>
        <dbReference type="Proteomes" id="UP000186132"/>
    </source>
</evidence>
<dbReference type="EMBL" id="FQVU01000007">
    <property type="protein sequence ID" value="SHH56146.1"/>
    <property type="molecule type" value="Genomic_DNA"/>
</dbReference>
<name>A0A1M5TZV5_9ACTN</name>
<sequence>MDRWLLVHVPTWALFVVFGVLLEVGVVLLLRAYRRRMHPARGNHNEILAVVLSLVVGVYGVLLGFVIVTLWTSFEGAETTVSKEATALAQLARTARSTFDPAEQRVVDDAIRRYVRDLEGTQFPAMERGETPNSGELAAVYDAVARIAPPGDDVRVAAYDEMQSTLSALTEQNRARTEEADGTVPGALKVLVLLGAAATLSCLFLFSLDSALVHGFVLVVVTEVLGQALLLALILEYPFLGSVHAGAGSYGTGILRMIAQ</sequence>
<dbReference type="OrthoDB" id="940913at2"/>
<dbReference type="InterPro" id="IPR025333">
    <property type="entry name" value="DUF4239"/>
</dbReference>
<accession>A0A1M5TZV5</accession>
<keyword evidence="1" id="KW-0812">Transmembrane</keyword>
<dbReference type="RefSeq" id="WP_073392285.1">
    <property type="nucleotide sequence ID" value="NZ_FQVU01000007.1"/>
</dbReference>
<evidence type="ECO:0000256" key="1">
    <source>
        <dbReference type="SAM" id="Phobius"/>
    </source>
</evidence>
<protein>
    <recommendedName>
        <fullName evidence="4">DUF4239 domain-containing protein</fullName>
    </recommendedName>
</protein>
<feature type="transmembrane region" description="Helical" evidence="1">
    <location>
        <begin position="215"/>
        <end position="235"/>
    </location>
</feature>
<gene>
    <name evidence="2" type="ORF">SAMN05443575_4088</name>
</gene>